<feature type="transmembrane region" description="Helical" evidence="1">
    <location>
        <begin position="136"/>
        <end position="159"/>
    </location>
</feature>
<dbReference type="EMBL" id="JFBW01000001">
    <property type="protein sequence ID" value="EXG83029.1"/>
    <property type="molecule type" value="Genomic_DNA"/>
</dbReference>
<evidence type="ECO:0000256" key="1">
    <source>
        <dbReference type="SAM" id="Phobius"/>
    </source>
</evidence>
<feature type="transmembrane region" description="Helical" evidence="1">
    <location>
        <begin position="80"/>
        <end position="98"/>
    </location>
</feature>
<dbReference type="InterPro" id="IPR052710">
    <property type="entry name" value="CAAX_protease"/>
</dbReference>
<reference evidence="3" key="1">
    <citation type="submission" date="2013-07" db="EMBL/GenBank/DDBJ databases">
        <authorList>
            <consortium name="DOE Joint Genome Institute"/>
            <person name="Kyrpides N."/>
            <person name="Huntemann M."/>
            <person name="Han J."/>
            <person name="Chen A."/>
            <person name="Mavromatis K."/>
            <person name="Markowitz V."/>
            <person name="Palaniappan K."/>
            <person name="Ivanova N."/>
            <person name="Schaumberg A."/>
            <person name="Pati A."/>
            <person name="Liolios K."/>
            <person name="Nordberg H.P."/>
            <person name="Cantor M.N."/>
            <person name="Hua S.X."/>
            <person name="Woyke T."/>
        </authorList>
    </citation>
    <scope>NUCLEOTIDE SEQUENCE [LARGE SCALE GENOMIC DNA]</scope>
    <source>
        <strain evidence="3">DSM 18422</strain>
    </source>
</reference>
<evidence type="ECO:0000259" key="2">
    <source>
        <dbReference type="Pfam" id="PF02517"/>
    </source>
</evidence>
<dbReference type="AlphaFoldDB" id="A0A010ZWI3"/>
<feature type="transmembrane region" description="Helical" evidence="1">
    <location>
        <begin position="39"/>
        <end position="59"/>
    </location>
</feature>
<keyword evidence="1" id="KW-0812">Transmembrane</keyword>
<dbReference type="RefSeq" id="WP_037497793.1">
    <property type="nucleotide sequence ID" value="NZ_KK073876.1"/>
</dbReference>
<keyword evidence="1" id="KW-0472">Membrane</keyword>
<dbReference type="InterPro" id="IPR003675">
    <property type="entry name" value="Rce1/LyrA-like_dom"/>
</dbReference>
<keyword evidence="3" id="KW-0645">Protease</keyword>
<feature type="transmembrane region" description="Helical" evidence="1">
    <location>
        <begin position="190"/>
        <end position="208"/>
    </location>
</feature>
<feature type="transmembrane region" description="Helical" evidence="1">
    <location>
        <begin position="104"/>
        <end position="124"/>
    </location>
</feature>
<organism evidence="3">
    <name type="scientific">Sphingomonas jaspsi DSM 18422</name>
    <dbReference type="NCBI Taxonomy" id="1123268"/>
    <lineage>
        <taxon>Bacteria</taxon>
        <taxon>Pseudomonadati</taxon>
        <taxon>Pseudomonadota</taxon>
        <taxon>Alphaproteobacteria</taxon>
        <taxon>Sphingomonadales</taxon>
        <taxon>Sphingomonadaceae</taxon>
        <taxon>Sphingomonas</taxon>
    </lineage>
</organism>
<protein>
    <submittedName>
        <fullName evidence="3">Putative protease of the Abi (CAAX) family</fullName>
    </submittedName>
</protein>
<evidence type="ECO:0000313" key="3">
    <source>
        <dbReference type="EMBL" id="EXG83029.1"/>
    </source>
</evidence>
<dbReference type="HOGENOM" id="CLU_081849_0_0_5"/>
<sequence length="268" mass="28475">MTIAARTRLIAASIAVIAWALITVFGSLAQAGHGSLAELISSRIALATPAAALFLLIVARVAGWLDLGLNPPRPITSVKLFWLLGLYIGVLGTIAALTREIAPTTLLIVAVNTAVVGFSEELAFRGVLWGAARKAMPFWVGVLFVSGFFGGVHVMNALITGELGQAGVQALNAFLSGIAYLALRIRTRSLWPIMIGHWLWDLAVFANVSGAVAPTGTGNSYMGILLVAPIGLYGLWLLRKPEFRHIDDDETARTMPALATKTMKGPFS</sequence>
<feature type="transmembrane region" description="Helical" evidence="1">
    <location>
        <begin position="220"/>
        <end position="238"/>
    </location>
</feature>
<accession>A0A010ZWI3</accession>
<dbReference type="GO" id="GO:0080120">
    <property type="term" value="P:CAAX-box protein maturation"/>
    <property type="evidence" value="ECO:0007669"/>
    <property type="project" value="UniProtKB-ARBA"/>
</dbReference>
<dbReference type="OrthoDB" id="193898at2"/>
<dbReference type="PANTHER" id="PTHR36435:SF1">
    <property type="entry name" value="CAAX AMINO TERMINAL PROTEASE FAMILY PROTEIN"/>
    <property type="match status" value="1"/>
</dbReference>
<feature type="domain" description="CAAX prenyl protease 2/Lysostaphin resistance protein A-like" evidence="2">
    <location>
        <begin position="104"/>
        <end position="202"/>
    </location>
</feature>
<gene>
    <name evidence="3" type="ORF">G570DRAFT_0006</name>
</gene>
<keyword evidence="1" id="KW-1133">Transmembrane helix</keyword>
<keyword evidence="3" id="KW-0378">Hydrolase</keyword>
<comment type="caution">
    <text evidence="3">The sequence shown here is derived from an EMBL/GenBank/DDBJ whole genome shotgun (WGS) entry which is preliminary data.</text>
</comment>
<dbReference type="GO" id="GO:0004175">
    <property type="term" value="F:endopeptidase activity"/>
    <property type="evidence" value="ECO:0007669"/>
    <property type="project" value="UniProtKB-ARBA"/>
</dbReference>
<dbReference type="PANTHER" id="PTHR36435">
    <property type="entry name" value="SLR1288 PROTEIN"/>
    <property type="match status" value="1"/>
</dbReference>
<dbReference type="GO" id="GO:0006508">
    <property type="term" value="P:proteolysis"/>
    <property type="evidence" value="ECO:0007669"/>
    <property type="project" value="UniProtKB-KW"/>
</dbReference>
<dbReference type="Pfam" id="PF02517">
    <property type="entry name" value="Rce1-like"/>
    <property type="match status" value="1"/>
</dbReference>
<feature type="transmembrane region" description="Helical" evidence="1">
    <location>
        <begin position="165"/>
        <end position="183"/>
    </location>
</feature>
<proteinExistence type="predicted"/>
<name>A0A010ZWI3_9SPHN</name>